<dbReference type="InterPro" id="IPR008974">
    <property type="entry name" value="TRAF-like"/>
</dbReference>
<reference evidence="2 3" key="1">
    <citation type="submission" date="2024-10" db="EMBL/GenBank/DDBJ databases">
        <authorList>
            <person name="Kim D."/>
        </authorList>
    </citation>
    <scope>NUCLEOTIDE SEQUENCE [LARGE SCALE GENOMIC DNA]</scope>
    <source>
        <strain evidence="2">BH-2024</strain>
    </source>
</reference>
<gene>
    <name evidence="2" type="ORF">niasHT_026224</name>
</gene>
<dbReference type="Gene3D" id="2.60.210.10">
    <property type="entry name" value="Apoptosis, Tumor Necrosis Factor Receptor Associated Protein 2, Chain A"/>
    <property type="match status" value="1"/>
</dbReference>
<dbReference type="SMART" id="SM00225">
    <property type="entry name" value="BTB"/>
    <property type="match status" value="1"/>
</dbReference>
<dbReference type="Pfam" id="PF07707">
    <property type="entry name" value="BACK"/>
    <property type="match status" value="1"/>
</dbReference>
<evidence type="ECO:0000313" key="2">
    <source>
        <dbReference type="EMBL" id="KAL3088148.1"/>
    </source>
</evidence>
<dbReference type="SUPFAM" id="SSF54695">
    <property type="entry name" value="POZ domain"/>
    <property type="match status" value="1"/>
</dbReference>
<evidence type="ECO:0000313" key="3">
    <source>
        <dbReference type="Proteomes" id="UP001620626"/>
    </source>
</evidence>
<dbReference type="InterPro" id="IPR011705">
    <property type="entry name" value="BACK"/>
</dbReference>
<dbReference type="Gene3D" id="1.25.40.420">
    <property type="match status" value="1"/>
</dbReference>
<dbReference type="InterPro" id="IPR011333">
    <property type="entry name" value="SKP1/BTB/POZ_sf"/>
</dbReference>
<name>A0ABD2JCF0_9BILA</name>
<dbReference type="Pfam" id="PF00651">
    <property type="entry name" value="BTB"/>
    <property type="match status" value="1"/>
</dbReference>
<dbReference type="AlphaFoldDB" id="A0ABD2JCF0"/>
<proteinExistence type="predicted"/>
<dbReference type="PROSITE" id="PS50097">
    <property type="entry name" value="BTB"/>
    <property type="match status" value="1"/>
</dbReference>
<dbReference type="Gene3D" id="3.30.710.10">
    <property type="entry name" value="Potassium Channel Kv1.1, Chain A"/>
    <property type="match status" value="1"/>
</dbReference>
<dbReference type="Proteomes" id="UP001620626">
    <property type="component" value="Unassembled WGS sequence"/>
</dbReference>
<evidence type="ECO:0000259" key="1">
    <source>
        <dbReference type="PROSITE" id="PS50097"/>
    </source>
</evidence>
<comment type="caution">
    <text evidence="2">The sequence shown here is derived from an EMBL/GenBank/DDBJ whole genome shotgun (WGS) entry which is preliminary data.</text>
</comment>
<organism evidence="2 3">
    <name type="scientific">Heterodera trifolii</name>
    <dbReference type="NCBI Taxonomy" id="157864"/>
    <lineage>
        <taxon>Eukaryota</taxon>
        <taxon>Metazoa</taxon>
        <taxon>Ecdysozoa</taxon>
        <taxon>Nematoda</taxon>
        <taxon>Chromadorea</taxon>
        <taxon>Rhabditida</taxon>
        <taxon>Tylenchina</taxon>
        <taxon>Tylenchomorpha</taxon>
        <taxon>Tylenchoidea</taxon>
        <taxon>Heteroderidae</taxon>
        <taxon>Heteroderinae</taxon>
        <taxon>Heterodera</taxon>
    </lineage>
</organism>
<sequence length="510" mass="58614">MAFYAFQQQFTRPMTFYAFQQQFTRPMTFYASHGILRVPTTVYASHDILCSWQGWHPRPQKFLEIRIPCHQLSMPSVDYLANRMKRLLSTGEDADVQFLVGKDDNKELLSAHKPILKLASEVFAEMFRCDDTEDETAWEMINSSPIVVTDVEVVPFKIMLSYIYTDQSHGMNGDNAIAVLHAAKKYRINGLVIHCTNFPISQLPDVFFAFTQAKLLGEEQFATHCLNYIDHNAITLFEQSEAFLKIDQKVLSEIFGRDQLQVIGEMDIWKAALRWADEKCRQNGIDCSGDNRRAVLGPTLFQIRFPLIPKGDFSEKIVPSSVLTKDEMFAVLLYHSSREIATADCQVPSSELKFATTQRSYIFKQTLFAKIKQFSSVSASTQMVYFQPIDGAVVDIKGIRCHLVYSLLQTYVNKKCDSLCLSLKCNKSVRGADWKCHCWATMRTVPQQKMGNDYLDRFRNTYDIFRDLNSEYATLNIFLNIKKLMDPANGWYNAEEDTVTIVMDFFNTNQ</sequence>
<feature type="domain" description="BTB" evidence="1">
    <location>
        <begin position="94"/>
        <end position="167"/>
    </location>
</feature>
<dbReference type="PANTHER" id="PTHR45774">
    <property type="entry name" value="BTB/POZ DOMAIN-CONTAINING"/>
    <property type="match status" value="1"/>
</dbReference>
<accession>A0ABD2JCF0</accession>
<dbReference type="EMBL" id="JBICBT010001004">
    <property type="protein sequence ID" value="KAL3088148.1"/>
    <property type="molecule type" value="Genomic_DNA"/>
</dbReference>
<dbReference type="InterPro" id="IPR000210">
    <property type="entry name" value="BTB/POZ_dom"/>
</dbReference>
<dbReference type="PANTHER" id="PTHR45774:SF3">
    <property type="entry name" value="BTB (POZ) DOMAIN-CONTAINING 2B-RELATED"/>
    <property type="match status" value="1"/>
</dbReference>
<keyword evidence="3" id="KW-1185">Reference proteome</keyword>
<protein>
    <recommendedName>
        <fullName evidence="1">BTB domain-containing protein</fullName>
    </recommendedName>
</protein>
<dbReference type="SMART" id="SM00875">
    <property type="entry name" value="BACK"/>
    <property type="match status" value="1"/>
</dbReference>